<feature type="region of interest" description="Disordered" evidence="1">
    <location>
        <begin position="1"/>
        <end position="45"/>
    </location>
</feature>
<evidence type="ECO:0000256" key="1">
    <source>
        <dbReference type="SAM" id="MobiDB-lite"/>
    </source>
</evidence>
<dbReference type="AlphaFoldDB" id="A0A6J4VLR7"/>
<name>A0A6J4VLR7_9BACT</name>
<sequence>MGDTEYNDRAGTSASGSFAAAVRSPPAAKDPPAADRASGHDLLDP</sequence>
<proteinExistence type="predicted"/>
<protein>
    <submittedName>
        <fullName evidence="2">Uncharacterized protein</fullName>
    </submittedName>
</protein>
<feature type="compositionally biased region" description="Low complexity" evidence="1">
    <location>
        <begin position="10"/>
        <end position="36"/>
    </location>
</feature>
<dbReference type="EMBL" id="CADCWL010000209">
    <property type="protein sequence ID" value="CAA9579707.1"/>
    <property type="molecule type" value="Genomic_DNA"/>
</dbReference>
<organism evidence="2">
    <name type="scientific">uncultured Thermomicrobiales bacterium</name>
    <dbReference type="NCBI Taxonomy" id="1645740"/>
    <lineage>
        <taxon>Bacteria</taxon>
        <taxon>Pseudomonadati</taxon>
        <taxon>Thermomicrobiota</taxon>
        <taxon>Thermomicrobia</taxon>
        <taxon>Thermomicrobiales</taxon>
        <taxon>environmental samples</taxon>
    </lineage>
</organism>
<accession>A0A6J4VLR7</accession>
<evidence type="ECO:0000313" key="2">
    <source>
        <dbReference type="EMBL" id="CAA9579707.1"/>
    </source>
</evidence>
<reference evidence="2" key="1">
    <citation type="submission" date="2020-02" db="EMBL/GenBank/DDBJ databases">
        <authorList>
            <person name="Meier V. D."/>
        </authorList>
    </citation>
    <scope>NUCLEOTIDE SEQUENCE</scope>
    <source>
        <strain evidence="2">AVDCRST_MAG19</strain>
    </source>
</reference>
<gene>
    <name evidence="2" type="ORF">AVDCRST_MAG19-3728</name>
</gene>